<feature type="region of interest" description="Disordered" evidence="1">
    <location>
        <begin position="28"/>
        <end position="52"/>
    </location>
</feature>
<protein>
    <submittedName>
        <fullName evidence="2">Uncharacterized protein</fullName>
    </submittedName>
</protein>
<dbReference type="PANTHER" id="PTHR37540:SF5">
    <property type="entry name" value="TRANSCRIPTION FACTOR DOMAIN-CONTAINING PROTEIN"/>
    <property type="match status" value="1"/>
</dbReference>
<dbReference type="STRING" id="1432307.W9CDC3"/>
<dbReference type="OrthoDB" id="4158087at2759"/>
<evidence type="ECO:0000313" key="2">
    <source>
        <dbReference type="EMBL" id="ESZ93828.1"/>
    </source>
</evidence>
<dbReference type="PANTHER" id="PTHR37540">
    <property type="entry name" value="TRANSCRIPTION FACTOR (ACR-2), PUTATIVE-RELATED-RELATED"/>
    <property type="match status" value="1"/>
</dbReference>
<organism evidence="2 3">
    <name type="scientific">Sclerotinia borealis (strain F-4128)</name>
    <dbReference type="NCBI Taxonomy" id="1432307"/>
    <lineage>
        <taxon>Eukaryota</taxon>
        <taxon>Fungi</taxon>
        <taxon>Dikarya</taxon>
        <taxon>Ascomycota</taxon>
        <taxon>Pezizomycotina</taxon>
        <taxon>Leotiomycetes</taxon>
        <taxon>Helotiales</taxon>
        <taxon>Sclerotiniaceae</taxon>
        <taxon>Sclerotinia</taxon>
    </lineage>
</organism>
<evidence type="ECO:0000256" key="1">
    <source>
        <dbReference type="SAM" id="MobiDB-lite"/>
    </source>
</evidence>
<name>W9CDC3_SCLBF</name>
<keyword evidence="3" id="KW-1185">Reference proteome</keyword>
<gene>
    <name evidence="2" type="ORF">SBOR_5769</name>
</gene>
<dbReference type="AlphaFoldDB" id="W9CDC3"/>
<dbReference type="HOGENOM" id="CLU_792635_0_0_1"/>
<reference evidence="2 3" key="1">
    <citation type="journal article" date="2014" name="Genome Announc.">
        <title>Draft genome sequence of Sclerotinia borealis, a psychrophilic plant pathogenic fungus.</title>
        <authorList>
            <person name="Mardanov A.V."/>
            <person name="Beletsky A.V."/>
            <person name="Kadnikov V.V."/>
            <person name="Ignatov A.N."/>
            <person name="Ravin N.V."/>
        </authorList>
    </citation>
    <scope>NUCLEOTIDE SEQUENCE [LARGE SCALE GENOMIC DNA]</scope>
    <source>
        <strain evidence="3">F-4157</strain>
    </source>
</reference>
<accession>W9CDC3</accession>
<evidence type="ECO:0000313" key="3">
    <source>
        <dbReference type="Proteomes" id="UP000019487"/>
    </source>
</evidence>
<feature type="compositionally biased region" description="Low complexity" evidence="1">
    <location>
        <begin position="35"/>
        <end position="47"/>
    </location>
</feature>
<proteinExistence type="predicted"/>
<comment type="caution">
    <text evidence="2">The sequence shown here is derived from an EMBL/GenBank/DDBJ whole genome shotgun (WGS) entry which is preliminary data.</text>
</comment>
<dbReference type="EMBL" id="AYSA01000285">
    <property type="protein sequence ID" value="ESZ93828.1"/>
    <property type="molecule type" value="Genomic_DNA"/>
</dbReference>
<dbReference type="Proteomes" id="UP000019487">
    <property type="component" value="Unassembled WGS sequence"/>
</dbReference>
<sequence>MNTTRMEMTLQLGFIRIGRSHVNRTEFSMRETQVSSSKRSTSPHSSSTAEIHYNQGSSGQEFAFVNSSSSPGIKTDIIMNGSALHSTMQRCFMPYYMRARFTSLLQGGKDSEDSVYRLGKTLEKVKDRLQSGHSADDSTIAAFSCIALGEVCLDLSIKPWSPKSMAYSYAWYTTNGELTRHDVIFSDYYTGKASSRNHIHSMRDSSKAHRKRQHLTIFYQSIQIASLSNILLDPKEFSNDIYWIEYELLSFPSSIEGSHESGLDKATRIGALVFEFPHSTTSPSILLQQLQAAPSTIDTAITTDQILQWLTWLFTIGAVHSKRESITRTWFMEQLAGLHMERLESLLVET</sequence>